<dbReference type="OrthoDB" id="3051727at2759"/>
<reference evidence="1 2" key="1">
    <citation type="journal article" date="2018" name="Evol. Lett.">
        <title>Horizontal gene cluster transfer increased hallucinogenic mushroom diversity.</title>
        <authorList>
            <person name="Reynolds H.T."/>
            <person name="Vijayakumar V."/>
            <person name="Gluck-Thaler E."/>
            <person name="Korotkin H.B."/>
            <person name="Matheny P.B."/>
            <person name="Slot J.C."/>
        </authorList>
    </citation>
    <scope>NUCLEOTIDE SEQUENCE [LARGE SCALE GENOMIC DNA]</scope>
    <source>
        <strain evidence="1 2">2631</strain>
    </source>
</reference>
<dbReference type="EMBL" id="NHYD01003359">
    <property type="protein sequence ID" value="PPQ79882.1"/>
    <property type="molecule type" value="Genomic_DNA"/>
</dbReference>
<protein>
    <submittedName>
        <fullName evidence="1">Uncharacterized protein</fullName>
    </submittedName>
</protein>
<dbReference type="Proteomes" id="UP000283269">
    <property type="component" value="Unassembled WGS sequence"/>
</dbReference>
<gene>
    <name evidence="1" type="ORF">CVT25_002938</name>
</gene>
<dbReference type="AlphaFoldDB" id="A0A409WN09"/>
<evidence type="ECO:0000313" key="2">
    <source>
        <dbReference type="Proteomes" id="UP000283269"/>
    </source>
</evidence>
<dbReference type="InParanoid" id="A0A409WN09"/>
<comment type="caution">
    <text evidence="1">The sequence shown here is derived from an EMBL/GenBank/DDBJ whole genome shotgun (WGS) entry which is preliminary data.</text>
</comment>
<keyword evidence="2" id="KW-1185">Reference proteome</keyword>
<accession>A0A409WN09</accession>
<proteinExistence type="predicted"/>
<organism evidence="1 2">
    <name type="scientific">Psilocybe cyanescens</name>
    <dbReference type="NCBI Taxonomy" id="93625"/>
    <lineage>
        <taxon>Eukaryota</taxon>
        <taxon>Fungi</taxon>
        <taxon>Dikarya</taxon>
        <taxon>Basidiomycota</taxon>
        <taxon>Agaricomycotina</taxon>
        <taxon>Agaricomycetes</taxon>
        <taxon>Agaricomycetidae</taxon>
        <taxon>Agaricales</taxon>
        <taxon>Agaricineae</taxon>
        <taxon>Strophariaceae</taxon>
        <taxon>Psilocybe</taxon>
    </lineage>
</organism>
<sequence>MLTLDDIHSTAHAAVSVLATSGIIACLVGSAAGSEHGITRTPNDVDILVLSGSETMNPAEIKNLLVSKDPRFFLEKPATNPNASYLVLKYRLASLSQMNYCCHVDIFFPGMIHLPTIPPSYIFYSAQTALPIMPFFPILLHKIQAWIAHRASSKESARIKQSNDVQDIRELLALAVSAHKIKLDEQTWLPAWFLQEAVQGVVQYVQEHPETIPLWKESGFPMSIE</sequence>
<name>A0A409WN09_PSICY</name>
<evidence type="ECO:0000313" key="1">
    <source>
        <dbReference type="EMBL" id="PPQ79882.1"/>
    </source>
</evidence>